<dbReference type="GO" id="GO:0030245">
    <property type="term" value="P:cellulose catabolic process"/>
    <property type="evidence" value="ECO:0007669"/>
    <property type="project" value="UniProtKB-UniPathway"/>
</dbReference>
<dbReference type="Gene3D" id="3.20.20.300">
    <property type="entry name" value="Glycoside hydrolase, family 3, N-terminal domain"/>
    <property type="match status" value="1"/>
</dbReference>
<dbReference type="FunFam" id="3.20.20.300:FF:000002">
    <property type="entry name" value="Probable beta-glucosidase"/>
    <property type="match status" value="1"/>
</dbReference>
<dbReference type="InterPro" id="IPR026891">
    <property type="entry name" value="Fn3-like"/>
</dbReference>
<dbReference type="Gene3D" id="2.60.40.10">
    <property type="entry name" value="Immunoglobulins"/>
    <property type="match status" value="1"/>
</dbReference>
<comment type="pathway">
    <text evidence="3 13">Glycan metabolism; cellulose degradation.</text>
</comment>
<dbReference type="SUPFAM" id="SSF52279">
    <property type="entry name" value="Beta-D-glucan exohydrolase, C-terminal domain"/>
    <property type="match status" value="1"/>
</dbReference>
<dbReference type="InterPro" id="IPR013783">
    <property type="entry name" value="Ig-like_fold"/>
</dbReference>
<protein>
    <recommendedName>
        <fullName evidence="13">beta-glucosidase</fullName>
        <ecNumber evidence="13">3.2.1.21</ecNumber>
    </recommendedName>
</protein>
<dbReference type="GO" id="GO:0005576">
    <property type="term" value="C:extracellular region"/>
    <property type="evidence" value="ECO:0007669"/>
    <property type="project" value="UniProtKB-SubCell"/>
</dbReference>
<dbReference type="PRINTS" id="PR00133">
    <property type="entry name" value="GLHYDRLASE3"/>
</dbReference>
<comment type="subcellular location">
    <subcellularLocation>
        <location evidence="2">Secreted</location>
    </subcellularLocation>
</comment>
<evidence type="ECO:0000256" key="1">
    <source>
        <dbReference type="ARBA" id="ARBA00000448"/>
    </source>
</evidence>
<evidence type="ECO:0000259" key="15">
    <source>
        <dbReference type="SMART" id="SM01217"/>
    </source>
</evidence>
<dbReference type="Proteomes" id="UP000078559">
    <property type="component" value="Chromosome 5"/>
</dbReference>
<evidence type="ECO:0000256" key="12">
    <source>
        <dbReference type="ARBA" id="ARBA00023326"/>
    </source>
</evidence>
<evidence type="ECO:0000256" key="10">
    <source>
        <dbReference type="ARBA" id="ARBA00023277"/>
    </source>
</evidence>
<dbReference type="InterPro" id="IPR036962">
    <property type="entry name" value="Glyco_hydro_3_N_sf"/>
</dbReference>
<evidence type="ECO:0000256" key="4">
    <source>
        <dbReference type="ARBA" id="ARBA00005336"/>
    </source>
</evidence>
<dbReference type="Gene3D" id="3.40.50.1700">
    <property type="entry name" value="Glycoside hydrolase family 3 C-terminal domain"/>
    <property type="match status" value="1"/>
</dbReference>
<dbReference type="InterPro" id="IPR036881">
    <property type="entry name" value="Glyco_hydro_3_C_sf"/>
</dbReference>
<evidence type="ECO:0000256" key="7">
    <source>
        <dbReference type="ARBA" id="ARBA00022801"/>
    </source>
</evidence>
<evidence type="ECO:0000256" key="13">
    <source>
        <dbReference type="RuleBase" id="RU361161"/>
    </source>
</evidence>
<sequence>MRFKTNMRSSFLLGALALGASAVSADDSSYTAAELEALEKHWSYGGSEPVYPTPEMLGTGDWADAYAKAKDLVSQLTNEEKNNITYGYTSTDNACSGNIIGIPRVSFPGLCLSDAAAGVRGADMVNAYPQGLHVGASWNRTLTQQRASYISAEFKKKGVNVMLGPVAGGPIGKIATGGRNFEGFSNDPYLSGVLSGLTVEGIQENVISCVKHFIGYEQETRRLPYGNNVSVSSNIDDRTMHELYMWPFYDAIKAGAGSIMASYNRLNNSYASQNSKSLNGLLKTELGFQGFVVSDWFAQQSGLASAESGLDMVMPNSSFWNDGQLAQGVTNGSLAQSRLDDMATRILASYFRFADLEDPGSGMPISIIDPHHLTDARNASSRGTIFQGAVEGQVLVKNVNNALPLKNPTFISLFGYDAVAQRHNTKDVEPGLPWWELGLANARQYPNGSEANTILLLDAFNSKIPYEWSHGPGIALNGTLFTGGGSGASTASYIDAPIDAFQRQAREDGTFLAWDFDSQQPLVNQGSEACIVFINAMSAEGWDRPFLSDDYSDVLVETVASQCSNTMVVIHNAGVRLVDRWIDHVNITAVIMAHMPGQDSGAALVEIMYGKQAPSGRLPYTVAKNESDYAKLGLLYPTIPVGDVDLFYPQDNFTEGMYIDYKGFIKADIEPRFAFGYGLTYTTFNYSSLESEITSGADTSYLPPGAGRNGTAVIVEGGIASLWDVIATVNCTITNSGTVDAAEVAQLYIGVPGAGVDSPERVLRGFEKQLVPAGGSRTFTFELKRRDLSMWDVKTQAWVLQQGTYDIMVGKNVLDIQLQGELKVGA</sequence>
<name>A0A194W040_CYTMA</name>
<dbReference type="SMART" id="SM01217">
    <property type="entry name" value="Fn3_like"/>
    <property type="match status" value="1"/>
</dbReference>
<keyword evidence="11 13" id="KW-0326">Glycosidase</keyword>
<keyword evidence="6 14" id="KW-0732">Signal</keyword>
<keyword evidence="7 13" id="KW-0378">Hydrolase</keyword>
<evidence type="ECO:0000256" key="8">
    <source>
        <dbReference type="ARBA" id="ARBA00023001"/>
    </source>
</evidence>
<dbReference type="Pfam" id="PF01915">
    <property type="entry name" value="Glyco_hydro_3_C"/>
    <property type="match status" value="1"/>
</dbReference>
<comment type="catalytic activity">
    <reaction evidence="1 13">
        <text>Hydrolysis of terminal, non-reducing beta-D-glucosyl residues with release of beta-D-glucose.</text>
        <dbReference type="EC" id="3.2.1.21"/>
    </reaction>
</comment>
<dbReference type="AlphaFoldDB" id="A0A194W040"/>
<dbReference type="InterPro" id="IPR001764">
    <property type="entry name" value="Glyco_hydro_3_N"/>
</dbReference>
<evidence type="ECO:0000256" key="2">
    <source>
        <dbReference type="ARBA" id="ARBA00004613"/>
    </source>
</evidence>
<dbReference type="PANTHER" id="PTHR42715">
    <property type="entry name" value="BETA-GLUCOSIDASE"/>
    <property type="match status" value="1"/>
</dbReference>
<evidence type="ECO:0000256" key="5">
    <source>
        <dbReference type="ARBA" id="ARBA00022525"/>
    </source>
</evidence>
<dbReference type="InterPro" id="IPR017853">
    <property type="entry name" value="GH"/>
</dbReference>
<organism evidence="16 17">
    <name type="scientific">Cytospora mali</name>
    <name type="common">Apple Valsa canker fungus</name>
    <name type="synonym">Valsa mali</name>
    <dbReference type="NCBI Taxonomy" id="578113"/>
    <lineage>
        <taxon>Eukaryota</taxon>
        <taxon>Fungi</taxon>
        <taxon>Dikarya</taxon>
        <taxon>Ascomycota</taxon>
        <taxon>Pezizomycotina</taxon>
        <taxon>Sordariomycetes</taxon>
        <taxon>Sordariomycetidae</taxon>
        <taxon>Diaporthales</taxon>
        <taxon>Cytosporaceae</taxon>
        <taxon>Cytospora</taxon>
    </lineage>
</organism>
<dbReference type="SUPFAM" id="SSF51445">
    <property type="entry name" value="(Trans)glycosidases"/>
    <property type="match status" value="1"/>
</dbReference>
<comment type="similarity">
    <text evidence="4 13">Belongs to the glycosyl hydrolase 3 family.</text>
</comment>
<dbReference type="EC" id="3.2.1.21" evidence="13"/>
<feature type="signal peptide" evidence="14">
    <location>
        <begin position="1"/>
        <end position="25"/>
    </location>
</feature>
<gene>
    <name evidence="16" type="ORF">VM1G_05057</name>
</gene>
<evidence type="ECO:0000256" key="3">
    <source>
        <dbReference type="ARBA" id="ARBA00004987"/>
    </source>
</evidence>
<evidence type="ECO:0000256" key="9">
    <source>
        <dbReference type="ARBA" id="ARBA00023180"/>
    </source>
</evidence>
<dbReference type="GO" id="GO:0008422">
    <property type="term" value="F:beta-glucosidase activity"/>
    <property type="evidence" value="ECO:0007669"/>
    <property type="project" value="UniProtKB-EC"/>
</dbReference>
<feature type="chain" id="PRO_5008266984" description="beta-glucosidase" evidence="14">
    <location>
        <begin position="26"/>
        <end position="826"/>
    </location>
</feature>
<dbReference type="InterPro" id="IPR019800">
    <property type="entry name" value="Glyco_hydro_3_AS"/>
</dbReference>
<proteinExistence type="inferred from homology"/>
<evidence type="ECO:0000256" key="14">
    <source>
        <dbReference type="SAM" id="SignalP"/>
    </source>
</evidence>
<keyword evidence="8" id="KW-0136">Cellulose degradation</keyword>
<keyword evidence="5" id="KW-0964">Secreted</keyword>
<dbReference type="OrthoDB" id="416222at2759"/>
<dbReference type="SMR" id="A0A194W040"/>
<dbReference type="Pfam" id="PF14310">
    <property type="entry name" value="Fn3-like"/>
    <property type="match status" value="1"/>
</dbReference>
<reference evidence="16" key="1">
    <citation type="submission" date="2014-12" db="EMBL/GenBank/DDBJ databases">
        <title>Genome Sequence of Valsa Canker Pathogens Uncovers a Specific Adaption of Colonization on Woody Bark.</title>
        <authorList>
            <person name="Yin Z."/>
            <person name="Liu H."/>
            <person name="Gao X."/>
            <person name="Li Z."/>
            <person name="Song N."/>
            <person name="Ke X."/>
            <person name="Dai Q."/>
            <person name="Wu Y."/>
            <person name="Sun Y."/>
            <person name="Xu J.-R."/>
            <person name="Kang Z.K."/>
            <person name="Wang L."/>
            <person name="Huang L."/>
        </authorList>
    </citation>
    <scope>NUCLEOTIDE SEQUENCE [LARGE SCALE GENOMIC DNA]</scope>
    <source>
        <strain evidence="16">03-8</strain>
    </source>
</reference>
<evidence type="ECO:0000256" key="11">
    <source>
        <dbReference type="ARBA" id="ARBA00023295"/>
    </source>
</evidence>
<evidence type="ECO:0000313" key="16">
    <source>
        <dbReference type="EMBL" id="KUI69829.1"/>
    </source>
</evidence>
<dbReference type="PANTHER" id="PTHR42715:SF5">
    <property type="entry name" value="BETA-GLUCOSIDASE M-RELATED"/>
    <property type="match status" value="1"/>
</dbReference>
<evidence type="ECO:0000256" key="6">
    <source>
        <dbReference type="ARBA" id="ARBA00022729"/>
    </source>
</evidence>
<dbReference type="Pfam" id="PF00933">
    <property type="entry name" value="Glyco_hydro_3"/>
    <property type="match status" value="1"/>
</dbReference>
<keyword evidence="17" id="KW-1185">Reference proteome</keyword>
<dbReference type="InterPro" id="IPR050288">
    <property type="entry name" value="Cellulose_deg_GH3"/>
</dbReference>
<keyword evidence="12 13" id="KW-0624">Polysaccharide degradation</keyword>
<evidence type="ECO:0000313" key="17">
    <source>
        <dbReference type="Proteomes" id="UP000078559"/>
    </source>
</evidence>
<accession>A0A194W040</accession>
<dbReference type="EMBL" id="CM003102">
    <property type="protein sequence ID" value="KUI69829.1"/>
    <property type="molecule type" value="Genomic_DNA"/>
</dbReference>
<keyword evidence="10 13" id="KW-0119">Carbohydrate metabolism</keyword>
<keyword evidence="9" id="KW-0325">Glycoprotein</keyword>
<dbReference type="UniPathway" id="UPA00696"/>
<dbReference type="PROSITE" id="PS00775">
    <property type="entry name" value="GLYCOSYL_HYDROL_F3"/>
    <property type="match status" value="1"/>
</dbReference>
<feature type="domain" description="Fibronectin type III-like" evidence="15">
    <location>
        <begin position="743"/>
        <end position="813"/>
    </location>
</feature>
<dbReference type="InterPro" id="IPR002772">
    <property type="entry name" value="Glyco_hydro_3_C"/>
</dbReference>